<sequence>MARDRGIVVLMTPPQLPAVVEPAQLTAALRKAGALDAGAVREVKVLHQRDTMLSHIIRLGLRYVGESGGAPQSLILKMAQPSFAKTLANAGRHEVEFYTQLAPKMPTQLAPRCFGGDFDEESLAWHLLLEDLTGSHEIATEWPLPPSREQAMAIVTALAGWHAAWWNHANLGEAVGSWSSVGDSARQMETFAGHYDRFADLLGDCLSEERRILYRRFIEQSGRLLQRYHSHRNLTIVHGDAHSWNFLLPRAGIADTARLFDFDRWRINVPTNDLAYMMATQWYPERRQTLERALLNRYHETLIAHGVSGYTRGALDQDYRWSVLWHITKPVWQWSVDTPSIVWWNNLERVMMAVEDLGCEELLG</sequence>
<proteinExistence type="predicted"/>
<name>A0ABY7MKN8_9BRAD</name>
<dbReference type="InterPro" id="IPR004119">
    <property type="entry name" value="EcKL"/>
</dbReference>
<dbReference type="PANTHER" id="PTHR11012">
    <property type="entry name" value="PROTEIN KINASE-LIKE DOMAIN-CONTAINING"/>
    <property type="match status" value="1"/>
</dbReference>
<protein>
    <submittedName>
        <fullName evidence="2">Ecdysteroid 22-kinase family protein</fullName>
    </submittedName>
</protein>
<evidence type="ECO:0000259" key="1">
    <source>
        <dbReference type="SMART" id="SM00587"/>
    </source>
</evidence>
<organism evidence="2 3">
    <name type="scientific">Bradyrhizobium xenonodulans</name>
    <dbReference type="NCBI Taxonomy" id="2736875"/>
    <lineage>
        <taxon>Bacteria</taxon>
        <taxon>Pseudomonadati</taxon>
        <taxon>Pseudomonadota</taxon>
        <taxon>Alphaproteobacteria</taxon>
        <taxon>Hyphomicrobiales</taxon>
        <taxon>Nitrobacteraceae</taxon>
        <taxon>Bradyrhizobium</taxon>
    </lineage>
</organism>
<dbReference type="SUPFAM" id="SSF56112">
    <property type="entry name" value="Protein kinase-like (PK-like)"/>
    <property type="match status" value="1"/>
</dbReference>
<dbReference type="EMBL" id="CP089391">
    <property type="protein sequence ID" value="WBL78734.1"/>
    <property type="molecule type" value="Genomic_DNA"/>
</dbReference>
<evidence type="ECO:0000313" key="3">
    <source>
        <dbReference type="Proteomes" id="UP001179614"/>
    </source>
</evidence>
<dbReference type="InterPro" id="IPR015897">
    <property type="entry name" value="CHK_kinase-like"/>
</dbReference>
<dbReference type="InterPro" id="IPR011009">
    <property type="entry name" value="Kinase-like_dom_sf"/>
</dbReference>
<accession>A0ABY7MKN8</accession>
<dbReference type="Pfam" id="PF02958">
    <property type="entry name" value="EcKL"/>
    <property type="match status" value="1"/>
</dbReference>
<keyword evidence="3" id="KW-1185">Reference proteome</keyword>
<feature type="domain" description="CHK kinase-like" evidence="1">
    <location>
        <begin position="127"/>
        <end position="308"/>
    </location>
</feature>
<dbReference type="SMART" id="SM00587">
    <property type="entry name" value="CHK"/>
    <property type="match status" value="1"/>
</dbReference>
<dbReference type="RefSeq" id="WP_270164005.1">
    <property type="nucleotide sequence ID" value="NZ_CP089391.1"/>
</dbReference>
<dbReference type="Proteomes" id="UP001179614">
    <property type="component" value="Chromosome"/>
</dbReference>
<gene>
    <name evidence="2" type="ORF">I3J27_38355</name>
</gene>
<dbReference type="PANTHER" id="PTHR11012:SF30">
    <property type="entry name" value="PROTEIN KINASE-LIKE DOMAIN-CONTAINING"/>
    <property type="match status" value="1"/>
</dbReference>
<reference evidence="2" key="1">
    <citation type="submission" date="2021-12" db="EMBL/GenBank/DDBJ databases">
        <title>Bradyrhizobium xenonodulans sp. nov.</title>
        <authorList>
            <person name="Claassens R."/>
            <person name="Venter S.N."/>
            <person name="Beukes C.W."/>
            <person name="Stepkowski T."/>
            <person name="Steenkamp E.T."/>
        </authorList>
    </citation>
    <scope>NUCLEOTIDE SEQUENCE</scope>
    <source>
        <strain evidence="2">14AB</strain>
    </source>
</reference>
<dbReference type="Gene3D" id="3.90.1200.10">
    <property type="match status" value="1"/>
</dbReference>
<evidence type="ECO:0000313" key="2">
    <source>
        <dbReference type="EMBL" id="WBL78734.1"/>
    </source>
</evidence>